<feature type="transmembrane region" description="Helical" evidence="1">
    <location>
        <begin position="68"/>
        <end position="87"/>
    </location>
</feature>
<evidence type="ECO:0000256" key="1">
    <source>
        <dbReference type="SAM" id="Phobius"/>
    </source>
</evidence>
<dbReference type="RefSeq" id="WP_176759230.1">
    <property type="nucleotide sequence ID" value="NZ_FMYI01000003.1"/>
</dbReference>
<dbReference type="STRING" id="1612202.SAMN05421734_103303"/>
<reference evidence="3" key="1">
    <citation type="submission" date="2016-09" db="EMBL/GenBank/DDBJ databases">
        <authorList>
            <person name="Varghese N."/>
            <person name="Submissions S."/>
        </authorList>
    </citation>
    <scope>NUCLEOTIDE SEQUENCE [LARGE SCALE GENOMIC DNA]</scope>
    <source>
        <strain evidence="3">S5</strain>
    </source>
</reference>
<dbReference type="InterPro" id="IPR024563">
    <property type="entry name" value="YqhR"/>
</dbReference>
<feature type="transmembrane region" description="Helical" evidence="1">
    <location>
        <begin position="20"/>
        <end position="42"/>
    </location>
</feature>
<dbReference type="Pfam" id="PF11085">
    <property type="entry name" value="YqhR"/>
    <property type="match status" value="1"/>
</dbReference>
<feature type="transmembrane region" description="Helical" evidence="1">
    <location>
        <begin position="126"/>
        <end position="145"/>
    </location>
</feature>
<keyword evidence="1" id="KW-1133">Transmembrane helix</keyword>
<evidence type="ECO:0000313" key="2">
    <source>
        <dbReference type="EMBL" id="SDB99731.1"/>
    </source>
</evidence>
<sequence>MSNLKLKKESVRVLKLRMMITGFVAGVFLYVTMSISNFFYFVDASLSSIFFEWFPKGYQFNNWTRESLTFISICIVSILITYVYYLLFKKIYNVWFGMIFGVFMWLIIYVWLLAGDLSLNDVTTSGCIFILYGIFISCTIGYDFLDADLT</sequence>
<evidence type="ECO:0000313" key="3">
    <source>
        <dbReference type="Proteomes" id="UP000242949"/>
    </source>
</evidence>
<feature type="transmembrane region" description="Helical" evidence="1">
    <location>
        <begin position="94"/>
        <end position="114"/>
    </location>
</feature>
<dbReference type="EMBL" id="FMYI01000003">
    <property type="protein sequence ID" value="SDB99731.1"/>
    <property type="molecule type" value="Genomic_DNA"/>
</dbReference>
<gene>
    <name evidence="2" type="ORF">SAMN05421734_103303</name>
</gene>
<dbReference type="AlphaFoldDB" id="A0A1G6HZT6"/>
<dbReference type="Proteomes" id="UP000242949">
    <property type="component" value="Unassembled WGS sequence"/>
</dbReference>
<organism evidence="2 3">
    <name type="scientific">Pelagirhabdus alkalitolerans</name>
    <dbReference type="NCBI Taxonomy" id="1612202"/>
    <lineage>
        <taxon>Bacteria</taxon>
        <taxon>Bacillati</taxon>
        <taxon>Bacillota</taxon>
        <taxon>Bacilli</taxon>
        <taxon>Bacillales</taxon>
        <taxon>Bacillaceae</taxon>
        <taxon>Pelagirhabdus</taxon>
    </lineage>
</organism>
<name>A0A1G6HZT6_9BACI</name>
<protein>
    <submittedName>
        <fullName evidence="2">Conserved membrane protein YqhR</fullName>
    </submittedName>
</protein>
<keyword evidence="3" id="KW-1185">Reference proteome</keyword>
<keyword evidence="1" id="KW-0812">Transmembrane</keyword>
<accession>A0A1G6HZT6</accession>
<proteinExistence type="predicted"/>
<keyword evidence="1" id="KW-0472">Membrane</keyword>